<dbReference type="OrthoDB" id="5413827at2759"/>
<feature type="region of interest" description="Disordered" evidence="1">
    <location>
        <begin position="468"/>
        <end position="506"/>
    </location>
</feature>
<organism evidence="2 3">
    <name type="scientific">Fusarium heterosporum</name>
    <dbReference type="NCBI Taxonomy" id="42747"/>
    <lineage>
        <taxon>Eukaryota</taxon>
        <taxon>Fungi</taxon>
        <taxon>Dikarya</taxon>
        <taxon>Ascomycota</taxon>
        <taxon>Pezizomycotina</taxon>
        <taxon>Sordariomycetes</taxon>
        <taxon>Hypocreomycetidae</taxon>
        <taxon>Hypocreales</taxon>
        <taxon>Nectriaceae</taxon>
        <taxon>Fusarium</taxon>
        <taxon>Fusarium heterosporum species complex</taxon>
    </lineage>
</organism>
<dbReference type="AlphaFoldDB" id="A0A8H5WX35"/>
<feature type="compositionally biased region" description="Basic and acidic residues" evidence="1">
    <location>
        <begin position="1"/>
        <end position="12"/>
    </location>
</feature>
<feature type="compositionally biased region" description="Basic residues" evidence="1">
    <location>
        <begin position="27"/>
        <end position="39"/>
    </location>
</feature>
<feature type="region of interest" description="Disordered" evidence="1">
    <location>
        <begin position="1"/>
        <end position="52"/>
    </location>
</feature>
<accession>A0A8H5WX35</accession>
<gene>
    <name evidence="2" type="ORF">FHETE_2582</name>
</gene>
<evidence type="ECO:0000313" key="3">
    <source>
        <dbReference type="Proteomes" id="UP000567885"/>
    </source>
</evidence>
<evidence type="ECO:0000256" key="1">
    <source>
        <dbReference type="SAM" id="MobiDB-lite"/>
    </source>
</evidence>
<protein>
    <submittedName>
        <fullName evidence="2">Uncharacterized protein</fullName>
    </submittedName>
</protein>
<name>A0A8H5WX35_FUSHE</name>
<comment type="caution">
    <text evidence="2">The sequence shown here is derived from an EMBL/GenBank/DDBJ whole genome shotgun (WGS) entry which is preliminary data.</text>
</comment>
<proteinExistence type="predicted"/>
<feature type="region of interest" description="Disordered" evidence="1">
    <location>
        <begin position="71"/>
        <end position="91"/>
    </location>
</feature>
<sequence length="506" mass="57867">MAPKHPGKEGHATKTQARRTTQSKATSIKRLRAGHKSGRKGAQSRNEANIRIEAPLLKDFTRKYGIPRAQFAWGPREPSPEREPFDEDEAAPPPFVPGAYFKYGGGGQRLTTIGGTPVLANHSRRHPRAVSPPPASESRLKPSTIIKIKVPRRRSLMDFPAEVREHVYRGLLVSNKPIPVYDRWKRVYQREKPGLETSILRTNKQIFLEARRILYGENTFLYRLRDAPNASHVVSDVQELANSDAYVPGTAVASTSAVVFGGPDLPAESEHEPGTINITKYAEHIRYITVQADSNRYSSHTQEFMADAVKMFAREPAKTNIHTLCIIVSPRYLAGKYTFADFFEPSSELVTALRAVSCDTIRIKIWNKYLNNGNGVSCSELVLRTHHLRFFKHLEREKLQGRNDTKRCDIWKGDTKMQRFRFMKLCEINNKLMRLKRSVIKACKKHVHGDIIRRAELENVLWYAEEDEEDWEDWDPQELDYEGSEDDVDQEFQESSDDDNDSDFEG</sequence>
<reference evidence="2 3" key="1">
    <citation type="submission" date="2020-05" db="EMBL/GenBank/DDBJ databases">
        <title>Identification and distribution of gene clusters putatively required for synthesis of sphingolipid metabolism inhibitors in phylogenetically diverse species of the filamentous fungus Fusarium.</title>
        <authorList>
            <person name="Kim H.-S."/>
            <person name="Busman M."/>
            <person name="Brown D.W."/>
            <person name="Divon H."/>
            <person name="Uhlig S."/>
            <person name="Proctor R.H."/>
        </authorList>
    </citation>
    <scope>NUCLEOTIDE SEQUENCE [LARGE SCALE GENOMIC DNA]</scope>
    <source>
        <strain evidence="2 3">NRRL 20693</strain>
    </source>
</reference>
<feature type="compositionally biased region" description="Polar residues" evidence="1">
    <location>
        <begin position="13"/>
        <end position="26"/>
    </location>
</feature>
<keyword evidence="3" id="KW-1185">Reference proteome</keyword>
<dbReference type="EMBL" id="JAAGWQ010000041">
    <property type="protein sequence ID" value="KAF5675271.1"/>
    <property type="molecule type" value="Genomic_DNA"/>
</dbReference>
<dbReference type="Proteomes" id="UP000567885">
    <property type="component" value="Unassembled WGS sequence"/>
</dbReference>
<evidence type="ECO:0000313" key="2">
    <source>
        <dbReference type="EMBL" id="KAF5675271.1"/>
    </source>
</evidence>